<name>A0AA96GF98_9BACT</name>
<dbReference type="Gene3D" id="3.90.550.10">
    <property type="entry name" value="Spore Coat Polysaccharide Biosynthesis Protein SpsA, Chain A"/>
    <property type="match status" value="1"/>
</dbReference>
<dbReference type="Pfam" id="PF09837">
    <property type="entry name" value="DUF2064"/>
    <property type="match status" value="1"/>
</dbReference>
<accession>A0AA96GF98</accession>
<feature type="region of interest" description="Disordered" evidence="1">
    <location>
        <begin position="1"/>
        <end position="27"/>
    </location>
</feature>
<dbReference type="Proteomes" id="UP001302494">
    <property type="component" value="Chromosome"/>
</dbReference>
<dbReference type="AlphaFoldDB" id="A0AA96GF98"/>
<organism evidence="2 3">
    <name type="scientific">Candidatus Nitrospira neomarina</name>
    <dbReference type="NCBI Taxonomy" id="3020899"/>
    <lineage>
        <taxon>Bacteria</taxon>
        <taxon>Pseudomonadati</taxon>
        <taxon>Nitrospirota</taxon>
        <taxon>Nitrospiria</taxon>
        <taxon>Nitrospirales</taxon>
        <taxon>Nitrospiraceae</taxon>
        <taxon>Nitrospira</taxon>
    </lineage>
</organism>
<dbReference type="KEGG" id="nneo:PQG83_15895"/>
<dbReference type="RefSeq" id="WP_312743061.1">
    <property type="nucleotide sequence ID" value="NZ_CP116968.1"/>
</dbReference>
<gene>
    <name evidence="2" type="ORF">PQG83_15895</name>
</gene>
<sequence>MTPSGNDPAVRRSRPSHQSQGGRRRSLPPATSAIIVFAKAPVAGQVKTRLCPPLTPDEAASLHGSLVLDILERCQSLKGYDRILAGTPSPHHPFFRAMEARFKIPVWDQIGNDLGTRMASAFKQALGSPYRSVVVIGTDIPGINGPLLITALDSLHDHDVVLGPTMDGGYYLIGLRTHVPELFENIPWSTEQVYALTEQKIKTLGLSLKILPKLRDLDTVEDLHMCIRDSKDRQNQMFSSRTKNVLQELAKRLTNRE</sequence>
<dbReference type="SUPFAM" id="SSF53448">
    <property type="entry name" value="Nucleotide-diphospho-sugar transferases"/>
    <property type="match status" value="1"/>
</dbReference>
<proteinExistence type="predicted"/>
<dbReference type="InterPro" id="IPR018641">
    <property type="entry name" value="Trfase_1_rSAM/seldom-assoc"/>
</dbReference>
<dbReference type="NCBIfam" id="TIGR04282">
    <property type="entry name" value="glyco_like_cofC"/>
    <property type="match status" value="1"/>
</dbReference>
<evidence type="ECO:0000256" key="1">
    <source>
        <dbReference type="SAM" id="MobiDB-lite"/>
    </source>
</evidence>
<dbReference type="InterPro" id="IPR029044">
    <property type="entry name" value="Nucleotide-diphossugar_trans"/>
</dbReference>
<keyword evidence="3" id="KW-1185">Reference proteome</keyword>
<evidence type="ECO:0000313" key="2">
    <source>
        <dbReference type="EMBL" id="WNM61224.1"/>
    </source>
</evidence>
<dbReference type="PANTHER" id="PTHR36529:SF1">
    <property type="entry name" value="GLYCOSYLTRANSFERASE"/>
    <property type="match status" value="1"/>
</dbReference>
<dbReference type="EMBL" id="CP116968">
    <property type="protein sequence ID" value="WNM61224.1"/>
    <property type="molecule type" value="Genomic_DNA"/>
</dbReference>
<protein>
    <submittedName>
        <fullName evidence="2">TIGR04282 family arsenosugar biosynthesis glycosyltransferase</fullName>
    </submittedName>
</protein>
<dbReference type="PANTHER" id="PTHR36529">
    <property type="entry name" value="SLL1095 PROTEIN"/>
    <property type="match status" value="1"/>
</dbReference>
<evidence type="ECO:0000313" key="3">
    <source>
        <dbReference type="Proteomes" id="UP001302494"/>
    </source>
</evidence>
<reference evidence="2 3" key="1">
    <citation type="submission" date="2023-01" db="EMBL/GenBank/DDBJ databases">
        <title>Cultivation and genomic characterization of new, ubiquitous marine nitrite-oxidizing bacteria from the Nitrospirales.</title>
        <authorList>
            <person name="Mueller A.J."/>
            <person name="Daebeler A."/>
            <person name="Herbold C.W."/>
            <person name="Kirkegaard R.H."/>
            <person name="Daims H."/>
        </authorList>
    </citation>
    <scope>NUCLEOTIDE SEQUENCE [LARGE SCALE GENOMIC DNA]</scope>
    <source>
        <strain evidence="2 3">DK</strain>
    </source>
</reference>